<proteinExistence type="predicted"/>
<comment type="caution">
    <text evidence="2">The sequence shown here is derived from an EMBL/GenBank/DDBJ whole genome shotgun (WGS) entry which is preliminary data.</text>
</comment>
<sequence length="156" mass="17937">MPLTALISIKRRRLQRAEREACNQQAHLQAVQADKEQSVEAHLAYRRWSVEEEQRLFDAQVGRLTNLHALEHWRRQVGLLGEREASLRERIVACECALARQHTACQQAQAKLAQARQQLDNLNQLHEQASRQAAQRAEHSQELEVEERHGQGGPQC</sequence>
<evidence type="ECO:0000256" key="1">
    <source>
        <dbReference type="SAM" id="MobiDB-lite"/>
    </source>
</evidence>
<evidence type="ECO:0000313" key="3">
    <source>
        <dbReference type="Proteomes" id="UP001160882"/>
    </source>
</evidence>
<dbReference type="Proteomes" id="UP001160882">
    <property type="component" value="Unassembled WGS sequence"/>
</dbReference>
<dbReference type="Pfam" id="PF07321">
    <property type="entry name" value="YscO"/>
    <property type="match status" value="1"/>
</dbReference>
<dbReference type="EMBL" id="JAOCGG010000022">
    <property type="protein sequence ID" value="MDH1631100.1"/>
    <property type="molecule type" value="Genomic_DNA"/>
</dbReference>
<dbReference type="AlphaFoldDB" id="A0AA42RZ61"/>
<organism evidence="2 3">
    <name type="scientific">Pseudomonas mosselii</name>
    <dbReference type="NCBI Taxonomy" id="78327"/>
    <lineage>
        <taxon>Bacteria</taxon>
        <taxon>Pseudomonadati</taxon>
        <taxon>Pseudomonadota</taxon>
        <taxon>Gammaproteobacteria</taxon>
        <taxon>Pseudomonadales</taxon>
        <taxon>Pseudomonadaceae</taxon>
        <taxon>Pseudomonas</taxon>
    </lineage>
</organism>
<protein>
    <submittedName>
        <fullName evidence="2">Type III secretion protein</fullName>
    </submittedName>
</protein>
<accession>A0AA42RZ61</accession>
<feature type="region of interest" description="Disordered" evidence="1">
    <location>
        <begin position="127"/>
        <end position="156"/>
    </location>
</feature>
<dbReference type="InterPro" id="IPR009929">
    <property type="entry name" value="T3SS_YscO"/>
</dbReference>
<feature type="compositionally biased region" description="Basic and acidic residues" evidence="1">
    <location>
        <begin position="136"/>
        <end position="150"/>
    </location>
</feature>
<dbReference type="Gene3D" id="1.10.287.1700">
    <property type="match status" value="1"/>
</dbReference>
<name>A0AA42RZ61_9PSED</name>
<reference evidence="2" key="1">
    <citation type="submission" date="2022-09" db="EMBL/GenBank/DDBJ databases">
        <title>Intensive care unit water sources are persistently colonized with multi-drug resistant bacteria and are the site of extensive horizontal gene transfer of antibiotic resistance genes.</title>
        <authorList>
            <person name="Diorio-Toth L."/>
        </authorList>
    </citation>
    <scope>NUCLEOTIDE SEQUENCE</scope>
    <source>
        <strain evidence="2">GD03782</strain>
    </source>
</reference>
<dbReference type="InterPro" id="IPR053716">
    <property type="entry name" value="Flag_assembly_chemotaxis_eff"/>
</dbReference>
<dbReference type="RefSeq" id="WP_280082067.1">
    <property type="nucleotide sequence ID" value="NZ_JAOCGG010000022.1"/>
</dbReference>
<evidence type="ECO:0000313" key="2">
    <source>
        <dbReference type="EMBL" id="MDH1631100.1"/>
    </source>
</evidence>
<gene>
    <name evidence="2" type="ORF">N5I14_12685</name>
</gene>